<dbReference type="InterPro" id="IPR016024">
    <property type="entry name" value="ARM-type_fold"/>
</dbReference>
<accession>A0A2H4U506</accession>
<dbReference type="InterPro" id="IPR004155">
    <property type="entry name" value="PBS_lyase_HEAT"/>
</dbReference>
<keyword evidence="2" id="KW-0456">Lyase</keyword>
<organism evidence="2 3">
    <name type="scientific">Methanobrevibacter smithii</name>
    <dbReference type="NCBI Taxonomy" id="2173"/>
    <lineage>
        <taxon>Archaea</taxon>
        <taxon>Methanobacteriati</taxon>
        <taxon>Methanobacteriota</taxon>
        <taxon>Methanomada group</taxon>
        <taxon>Methanobacteria</taxon>
        <taxon>Methanobacteriales</taxon>
        <taxon>Methanobacteriaceae</taxon>
        <taxon>Methanobrevibacter</taxon>
    </lineage>
</organism>
<protein>
    <submittedName>
        <fullName evidence="2">Phycocyanin alpha phycocyanobilin lyase</fullName>
    </submittedName>
</protein>
<dbReference type="Pfam" id="PF02985">
    <property type="entry name" value="HEAT"/>
    <property type="match status" value="1"/>
</dbReference>
<dbReference type="Proteomes" id="UP000232133">
    <property type="component" value="Chromosome"/>
</dbReference>
<dbReference type="GeneID" id="35118033"/>
<dbReference type="PANTHER" id="PTHR12697:SF5">
    <property type="entry name" value="DEOXYHYPUSINE HYDROXYLASE"/>
    <property type="match status" value="1"/>
</dbReference>
<reference evidence="2 3" key="1">
    <citation type="submission" date="2016-10" db="EMBL/GenBank/DDBJ databases">
        <authorList>
            <person name="Varghese N."/>
        </authorList>
    </citation>
    <scope>NUCLEOTIDE SEQUENCE [LARGE SCALE GENOMIC DNA]</scope>
    <source>
        <strain evidence="2 3">KB11</strain>
    </source>
</reference>
<dbReference type="Gene3D" id="1.25.10.10">
    <property type="entry name" value="Leucine-rich Repeat Variant"/>
    <property type="match status" value="1"/>
</dbReference>
<evidence type="ECO:0000313" key="2">
    <source>
        <dbReference type="EMBL" id="ATZ59195.1"/>
    </source>
</evidence>
<dbReference type="GO" id="GO:0016829">
    <property type="term" value="F:lyase activity"/>
    <property type="evidence" value="ECO:0007669"/>
    <property type="project" value="UniProtKB-KW"/>
</dbReference>
<keyword evidence="1" id="KW-0677">Repeat</keyword>
<dbReference type="InterPro" id="IPR011989">
    <property type="entry name" value="ARM-like"/>
</dbReference>
<dbReference type="PANTHER" id="PTHR12697">
    <property type="entry name" value="PBS LYASE HEAT-LIKE PROTEIN"/>
    <property type="match status" value="1"/>
</dbReference>
<dbReference type="SMART" id="SM00567">
    <property type="entry name" value="EZ_HEAT"/>
    <property type="match status" value="4"/>
</dbReference>
<dbReference type="RefSeq" id="WP_100815218.1">
    <property type="nucleotide sequence ID" value="NZ_CP017803.1"/>
</dbReference>
<gene>
    <name evidence="2" type="ORF">BK798_01605</name>
</gene>
<dbReference type="SUPFAM" id="SSF48371">
    <property type="entry name" value="ARM repeat"/>
    <property type="match status" value="1"/>
</dbReference>
<dbReference type="AlphaFoldDB" id="A0A2H4U506"/>
<evidence type="ECO:0000313" key="3">
    <source>
        <dbReference type="Proteomes" id="UP000232133"/>
    </source>
</evidence>
<dbReference type="Pfam" id="PF13646">
    <property type="entry name" value="HEAT_2"/>
    <property type="match status" value="1"/>
</dbReference>
<sequence length="283" mass="32031">MSDLILKEAIDNLSDDDVIVRKEAVNALIGVTDIEAIDPLIEATTDDNAQIRFKAAEILGNMGEVARDKLIEKFEASEGKNKRFLTFALKETKDEKVIPYFAGAVEDDDFGVRKTAIRALGELQAHDELYTIAKGLEDEDWGVRLATIYALGDLASDESIDLIKDARRKEKDKDFKKSCNKALKKADKAKKAKASGKTLSKVKPMSTIKEMEKTNVQKAIKEYEQYVTEEQPKDAPYKRLCILYRKNNDLENELRILNKAIEVLSKKKPGKEDWFEKRLAKLS</sequence>
<dbReference type="EMBL" id="CP017803">
    <property type="protein sequence ID" value="ATZ59195.1"/>
    <property type="molecule type" value="Genomic_DNA"/>
</dbReference>
<proteinExistence type="predicted"/>
<evidence type="ECO:0000256" key="1">
    <source>
        <dbReference type="ARBA" id="ARBA00022737"/>
    </source>
</evidence>
<dbReference type="InterPro" id="IPR000357">
    <property type="entry name" value="HEAT"/>
</dbReference>
<dbReference type="GO" id="GO:0016491">
    <property type="term" value="F:oxidoreductase activity"/>
    <property type="evidence" value="ECO:0007669"/>
    <property type="project" value="TreeGrafter"/>
</dbReference>
<name>A0A2H4U506_METSM</name>